<reference evidence="3" key="1">
    <citation type="journal article" date="2017" name="Plant J.">
        <title>The pomegranate (Punica granatum L.) genome and the genomics of punicalagin biosynthesis.</title>
        <authorList>
            <person name="Qin G."/>
            <person name="Xu C."/>
            <person name="Ming R."/>
            <person name="Tang H."/>
            <person name="Guyot R."/>
            <person name="Kramer E.M."/>
            <person name="Hu Y."/>
            <person name="Yi X."/>
            <person name="Qi Y."/>
            <person name="Xu X."/>
            <person name="Gao Z."/>
            <person name="Pan H."/>
            <person name="Jian J."/>
            <person name="Tian Y."/>
            <person name="Yue Z."/>
            <person name="Xu Y."/>
        </authorList>
    </citation>
    <scope>NUCLEOTIDE SEQUENCE [LARGE SCALE GENOMIC DNA]</scope>
    <source>
        <strain evidence="3">cv. Dabenzi</strain>
    </source>
</reference>
<evidence type="ECO:0000256" key="1">
    <source>
        <dbReference type="SAM" id="MobiDB-lite"/>
    </source>
</evidence>
<proteinExistence type="predicted"/>
<protein>
    <submittedName>
        <fullName evidence="2">Uncharacterized protein</fullName>
    </submittedName>
</protein>
<comment type="caution">
    <text evidence="2">The sequence shown here is derived from an EMBL/GenBank/DDBJ whole genome shotgun (WGS) entry which is preliminary data.</text>
</comment>
<gene>
    <name evidence="2" type="ORF">CDL15_Pgr006387</name>
</gene>
<dbReference type="EMBL" id="MTKT01005821">
    <property type="protein sequence ID" value="OWM64017.1"/>
    <property type="molecule type" value="Genomic_DNA"/>
</dbReference>
<evidence type="ECO:0000313" key="2">
    <source>
        <dbReference type="EMBL" id="OWM64017.1"/>
    </source>
</evidence>
<dbReference type="AlphaFoldDB" id="A0A218VTY0"/>
<name>A0A218VTY0_PUNGR</name>
<organism evidence="2 3">
    <name type="scientific">Punica granatum</name>
    <name type="common">Pomegranate</name>
    <dbReference type="NCBI Taxonomy" id="22663"/>
    <lineage>
        <taxon>Eukaryota</taxon>
        <taxon>Viridiplantae</taxon>
        <taxon>Streptophyta</taxon>
        <taxon>Embryophyta</taxon>
        <taxon>Tracheophyta</taxon>
        <taxon>Spermatophyta</taxon>
        <taxon>Magnoliopsida</taxon>
        <taxon>eudicotyledons</taxon>
        <taxon>Gunneridae</taxon>
        <taxon>Pentapetalae</taxon>
        <taxon>rosids</taxon>
        <taxon>malvids</taxon>
        <taxon>Myrtales</taxon>
        <taxon>Lythraceae</taxon>
        <taxon>Punica</taxon>
    </lineage>
</organism>
<feature type="region of interest" description="Disordered" evidence="1">
    <location>
        <begin position="14"/>
        <end position="44"/>
    </location>
</feature>
<dbReference type="Proteomes" id="UP000197138">
    <property type="component" value="Unassembled WGS sequence"/>
</dbReference>
<sequence length="93" mass="9823">MEGLLGTLTHVGKGKGADCKGLLHRPRPLRSAKNAEGREGPREGKAPYAVIKIEEDGHFLEVDVPLGSLMLMLEGVMLGDSDEVDVVMVGGNG</sequence>
<feature type="compositionally biased region" description="Basic and acidic residues" evidence="1">
    <location>
        <begin position="33"/>
        <end position="44"/>
    </location>
</feature>
<evidence type="ECO:0000313" key="3">
    <source>
        <dbReference type="Proteomes" id="UP000197138"/>
    </source>
</evidence>
<accession>A0A218VTY0</accession>